<dbReference type="InterPro" id="IPR011008">
    <property type="entry name" value="Dimeric_a/b-barrel"/>
</dbReference>
<dbReference type="PROSITE" id="PS51318">
    <property type="entry name" value="TAT"/>
    <property type="match status" value="1"/>
</dbReference>
<evidence type="ECO:0000256" key="4">
    <source>
        <dbReference type="ARBA" id="ARBA00022723"/>
    </source>
</evidence>
<evidence type="ECO:0000256" key="3">
    <source>
        <dbReference type="ARBA" id="ARBA00022617"/>
    </source>
</evidence>
<proteinExistence type="inferred from homology"/>
<keyword evidence="5" id="KW-0732">Signal</keyword>
<dbReference type="InterPro" id="IPR048327">
    <property type="entry name" value="Dyp_perox_N"/>
</dbReference>
<evidence type="ECO:0000313" key="13">
    <source>
        <dbReference type="Proteomes" id="UP000675409"/>
    </source>
</evidence>
<evidence type="ECO:0000256" key="8">
    <source>
        <dbReference type="ARBA" id="ARBA00025737"/>
    </source>
</evidence>
<dbReference type="NCBIfam" id="TIGR01413">
    <property type="entry name" value="Dyp_perox_fam"/>
    <property type="match status" value="1"/>
</dbReference>
<keyword evidence="3" id="KW-0349">Heme</keyword>
<keyword evidence="4" id="KW-0479">Metal-binding</keyword>
<evidence type="ECO:0000256" key="1">
    <source>
        <dbReference type="ARBA" id="ARBA00001970"/>
    </source>
</evidence>
<dbReference type="InterPro" id="IPR048328">
    <property type="entry name" value="Dyp_perox_C"/>
</dbReference>
<dbReference type="Pfam" id="PF20628">
    <property type="entry name" value="Dyp_perox_C"/>
    <property type="match status" value="1"/>
</dbReference>
<feature type="domain" description="Dyp-type peroxidase C-terminal" evidence="11">
    <location>
        <begin position="235"/>
        <end position="406"/>
    </location>
</feature>
<keyword evidence="6" id="KW-0560">Oxidoreductase</keyword>
<dbReference type="PANTHER" id="PTHR30521">
    <property type="entry name" value="DEFERROCHELATASE/PEROXIDASE"/>
    <property type="match status" value="1"/>
</dbReference>
<dbReference type="Pfam" id="PF04261">
    <property type="entry name" value="Dyp_perox_N"/>
    <property type="match status" value="1"/>
</dbReference>
<dbReference type="PROSITE" id="PS51404">
    <property type="entry name" value="DYP_PEROXIDASE"/>
    <property type="match status" value="1"/>
</dbReference>
<feature type="compositionally biased region" description="Basic and acidic residues" evidence="9">
    <location>
        <begin position="308"/>
        <end position="319"/>
    </location>
</feature>
<evidence type="ECO:0000256" key="7">
    <source>
        <dbReference type="ARBA" id="ARBA00023004"/>
    </source>
</evidence>
<comment type="similarity">
    <text evidence="8">Belongs to the DyP-type peroxidase family.</text>
</comment>
<reference evidence="12 13" key="1">
    <citation type="journal article" date="2021" name="Arch. Microbiol.">
        <title>Myceligenerans indicum sp. nov., an actinobacterium isolated from mangrove sediment of Sundarbans, India.</title>
        <authorList>
            <person name="Asha K."/>
            <person name="Bhadury P."/>
        </authorList>
    </citation>
    <scope>NUCLEOTIDE SEQUENCE [LARGE SCALE GENOMIC DNA]</scope>
    <source>
        <strain evidence="12 13">I2</strain>
    </source>
</reference>
<evidence type="ECO:0000259" key="11">
    <source>
        <dbReference type="Pfam" id="PF20628"/>
    </source>
</evidence>
<protein>
    <submittedName>
        <fullName evidence="12">Dyp-type peroxidase</fullName>
    </submittedName>
</protein>
<evidence type="ECO:0000313" key="12">
    <source>
        <dbReference type="EMBL" id="MBL0885705.1"/>
    </source>
</evidence>
<evidence type="ECO:0000256" key="5">
    <source>
        <dbReference type="ARBA" id="ARBA00022729"/>
    </source>
</evidence>
<gene>
    <name evidence="12" type="ORF">HGK34_05355</name>
</gene>
<dbReference type="InterPro" id="IPR006314">
    <property type="entry name" value="Dyp_peroxidase"/>
</dbReference>
<evidence type="ECO:0000256" key="6">
    <source>
        <dbReference type="ARBA" id="ARBA00023002"/>
    </source>
</evidence>
<evidence type="ECO:0000259" key="10">
    <source>
        <dbReference type="Pfam" id="PF04261"/>
    </source>
</evidence>
<keyword evidence="13" id="KW-1185">Reference proteome</keyword>
<comment type="caution">
    <text evidence="12">The sequence shown here is derived from an EMBL/GenBank/DDBJ whole genome shotgun (WGS) entry which is preliminary data.</text>
</comment>
<evidence type="ECO:0000256" key="9">
    <source>
        <dbReference type="SAM" id="MobiDB-lite"/>
    </source>
</evidence>
<dbReference type="GO" id="GO:0004601">
    <property type="term" value="F:peroxidase activity"/>
    <property type="evidence" value="ECO:0007669"/>
    <property type="project" value="UniProtKB-KW"/>
</dbReference>
<dbReference type="PANTHER" id="PTHR30521:SF4">
    <property type="entry name" value="DEFERROCHELATASE"/>
    <property type="match status" value="1"/>
</dbReference>
<feature type="region of interest" description="Disordered" evidence="9">
    <location>
        <begin position="295"/>
        <end position="323"/>
    </location>
</feature>
<dbReference type="RefSeq" id="WP_307815784.1">
    <property type="nucleotide sequence ID" value="NZ_JABBYC010000005.1"/>
</dbReference>
<dbReference type="SUPFAM" id="SSF54909">
    <property type="entry name" value="Dimeric alpha+beta barrel"/>
    <property type="match status" value="1"/>
</dbReference>
<keyword evidence="2 12" id="KW-0575">Peroxidase</keyword>
<comment type="cofactor">
    <cofactor evidence="1">
        <name>heme b</name>
        <dbReference type="ChEBI" id="CHEBI:60344"/>
    </cofactor>
</comment>
<feature type="region of interest" description="Disordered" evidence="9">
    <location>
        <begin position="1"/>
        <end position="28"/>
    </location>
</feature>
<name>A0ABS1LHJ3_9MICO</name>
<feature type="domain" description="Dyp-type peroxidase N-terminal" evidence="10">
    <location>
        <begin position="79"/>
        <end position="222"/>
    </location>
</feature>
<evidence type="ECO:0000256" key="2">
    <source>
        <dbReference type="ARBA" id="ARBA00022559"/>
    </source>
</evidence>
<keyword evidence="7" id="KW-0408">Iron</keyword>
<dbReference type="Proteomes" id="UP000675409">
    <property type="component" value="Unassembled WGS sequence"/>
</dbReference>
<accession>A0ABS1LHJ3</accession>
<dbReference type="InterPro" id="IPR006311">
    <property type="entry name" value="TAT_signal"/>
</dbReference>
<sequence length="419" mass="44496">MTADPVQPEQLPADGPGPGRPSRRGFLRGGATFLGGAIGGAAATFGGTAAWGATRPSSSSSEAPDQAGRATVAFRGPRQPGVGTTPQAFATLLALDLVDGSDRESLVRLMRIWTDDAERLMAGRPGLADTEPELAAVPARLTVTVGYGPGVFAAADLPGRAPAWLRPLPSFGVDRLADAWSGGDLLLQVCADDPVTVSHAARVLVKQARTFARPRWLQRGFRNSPGTVAPGTTWRNPMGQVDGTGNIDPAAEPHLIWHPDGSAGWLAGGTSAVVRRIAMDLDRWDEVDRAGRENTIGRRLSDGSPLTGRHEHDTPDLEAKGPNGFGVIDAAAHIRRSRTQDPHERFLRRPYGYDDGPGDTGLVFVSYQADIDRQFLPVQRRLDELDLLNEWTTPIGSAIFAVPPGVGPGEYLGQALLEG</sequence>
<organism evidence="12 13">
    <name type="scientific">Myceligenerans indicum</name>
    <dbReference type="NCBI Taxonomy" id="2593663"/>
    <lineage>
        <taxon>Bacteria</taxon>
        <taxon>Bacillati</taxon>
        <taxon>Actinomycetota</taxon>
        <taxon>Actinomycetes</taxon>
        <taxon>Micrococcales</taxon>
        <taxon>Promicromonosporaceae</taxon>
        <taxon>Myceligenerans</taxon>
    </lineage>
</organism>
<dbReference type="EMBL" id="JABBYC010000005">
    <property type="protein sequence ID" value="MBL0885705.1"/>
    <property type="molecule type" value="Genomic_DNA"/>
</dbReference>